<accession>A0A9P7GH49</accession>
<evidence type="ECO:0000256" key="1">
    <source>
        <dbReference type="SAM" id="MobiDB-lite"/>
    </source>
</evidence>
<gene>
    <name evidence="2" type="ORF">DXG03_000765</name>
</gene>
<feature type="compositionally biased region" description="Low complexity" evidence="1">
    <location>
        <begin position="324"/>
        <end position="360"/>
    </location>
</feature>
<comment type="caution">
    <text evidence="2">The sequence shown here is derived from an EMBL/GenBank/DDBJ whole genome shotgun (WGS) entry which is preliminary data.</text>
</comment>
<dbReference type="Proteomes" id="UP000775547">
    <property type="component" value="Unassembled WGS sequence"/>
</dbReference>
<feature type="compositionally biased region" description="Low complexity" evidence="1">
    <location>
        <begin position="379"/>
        <end position="408"/>
    </location>
</feature>
<evidence type="ECO:0000313" key="3">
    <source>
        <dbReference type="Proteomes" id="UP000775547"/>
    </source>
</evidence>
<sequence>MNFLPCASKGSRRFIPDPIHRVPAHFPVHRTSSFTVRLFRDPCTAKPPSSAVRSNLSFVVLPNSRDVWLSPASYISNPPPDSSASLWKGPDPYRINWPSRDKLPKFKWPTTAAEAEHLRDKQELKKQKKHYQGKDRKQQAEILRIQQVNEILQQQVQHAQEREGLLRQHMQAYGEAEWQPLSHVVLAQPPPQVVLDAVQQPSRQHTQERDLPLEQQLAQQKLDQEQSVADYQQELARCQQSQAQSQAVEQSVEQPPQQIVLDAVQQPSQQYVQEPDVRQLPPDQEPKFQDDRAPWAQALAEHKLKVQEKSVGHPSPRVVLDEVQQPSQQQPRQSGPSQRQHQRQQQQQQQQEIPQHVPPQLYDSIPQPPPSQTPRKQRQQQQPSSRQQPRQEGPPSRHQSRHPQQQRQVRIQLPPPRESPYEPQWQSLPQLPQWQSVPQPPPTLSVPEELRVRAEQHGKQPRTTAYSGFSSTKDSRSRRRDELSNRPRCSTSCSSHHRA</sequence>
<feature type="compositionally biased region" description="Basic and acidic residues" evidence="1">
    <location>
        <begin position="448"/>
        <end position="458"/>
    </location>
</feature>
<organism evidence="2 3">
    <name type="scientific">Asterophora parasitica</name>
    <dbReference type="NCBI Taxonomy" id="117018"/>
    <lineage>
        <taxon>Eukaryota</taxon>
        <taxon>Fungi</taxon>
        <taxon>Dikarya</taxon>
        <taxon>Basidiomycota</taxon>
        <taxon>Agaricomycotina</taxon>
        <taxon>Agaricomycetes</taxon>
        <taxon>Agaricomycetidae</taxon>
        <taxon>Agaricales</taxon>
        <taxon>Tricholomatineae</taxon>
        <taxon>Lyophyllaceae</taxon>
        <taxon>Asterophora</taxon>
    </lineage>
</organism>
<feature type="compositionally biased region" description="Polar residues" evidence="1">
    <location>
        <begin position="487"/>
        <end position="499"/>
    </location>
</feature>
<protein>
    <submittedName>
        <fullName evidence="2">Uncharacterized protein</fullName>
    </submittedName>
</protein>
<name>A0A9P7GH49_9AGAR</name>
<reference evidence="2" key="1">
    <citation type="submission" date="2020-07" db="EMBL/GenBank/DDBJ databases">
        <authorList>
            <person name="Nieuwenhuis M."/>
            <person name="Van De Peppel L.J.J."/>
        </authorList>
    </citation>
    <scope>NUCLEOTIDE SEQUENCE</scope>
    <source>
        <strain evidence="2">AP01</strain>
        <tissue evidence="2">Mycelium</tissue>
    </source>
</reference>
<proteinExistence type="predicted"/>
<feature type="compositionally biased region" description="Basic and acidic residues" evidence="1">
    <location>
        <begin position="473"/>
        <end position="485"/>
    </location>
</feature>
<reference evidence="2" key="2">
    <citation type="submission" date="2021-10" db="EMBL/GenBank/DDBJ databases">
        <title>Phylogenomics reveals ancestral predisposition of the termite-cultivated fungus Termitomyces towards a domesticated lifestyle.</title>
        <authorList>
            <person name="Auxier B."/>
            <person name="Grum-Grzhimaylo A."/>
            <person name="Cardenas M.E."/>
            <person name="Lodge J.D."/>
            <person name="Laessoe T."/>
            <person name="Pedersen O."/>
            <person name="Smith M.E."/>
            <person name="Kuyper T.W."/>
            <person name="Franco-Molano E.A."/>
            <person name="Baroni T.J."/>
            <person name="Aanen D.K."/>
        </authorList>
    </citation>
    <scope>NUCLEOTIDE SEQUENCE</scope>
    <source>
        <strain evidence="2">AP01</strain>
        <tissue evidence="2">Mycelium</tissue>
    </source>
</reference>
<dbReference type="AlphaFoldDB" id="A0A9P7GH49"/>
<keyword evidence="3" id="KW-1185">Reference proteome</keyword>
<dbReference type="EMBL" id="JABCKV010000011">
    <property type="protein sequence ID" value="KAG5647230.1"/>
    <property type="molecule type" value="Genomic_DNA"/>
</dbReference>
<evidence type="ECO:0000313" key="2">
    <source>
        <dbReference type="EMBL" id="KAG5647230.1"/>
    </source>
</evidence>
<feature type="region of interest" description="Disordered" evidence="1">
    <location>
        <begin position="307"/>
        <end position="499"/>
    </location>
</feature>
<feature type="compositionally biased region" description="Low complexity" evidence="1">
    <location>
        <begin position="423"/>
        <end position="437"/>
    </location>
</feature>